<evidence type="ECO:0008006" key="4">
    <source>
        <dbReference type="Google" id="ProtNLM"/>
    </source>
</evidence>
<sequence length="486" mass="53703">MPESVEPGRKRKTVKRTIPSEGNPFIVTTSLAGQDAETRKLIRRHVMLGKNKERRGPRSRPRNTPIGSWINGDHDPACQEELQTSRGAKDDAAVADTPSPRMMGSDLAFFRFADDMAPGDLELVFKFFTVIGPGMYPFDLCTAFHPQNSVWFEYLALDAGYVHSVLFATRAFFDWRGGTGSPVLSHKSLAHLAKTLELLRNRLDNPSSGGESTSESTISTVVGLTVAADCLGDRDAAAKHTAGLHRMISLRGGLGTLSHNRQLQIKACRADLGVAISGGSKPLFFSDGMMSWKSYLAPEVSRHTDLYDVLASPDQRLVNVWVDLKEFCRAANIGVVTGRKLDPELFQEVMTSVQYRLLHLDYGGGSGEGGAWHEAIRLSMLAFATTVFLKIRGLEIGYEDLSRRLRAAMLALDYAGDAVEREMMLWMAFVAGMSMFHGRVDGGWLKDYLSVAGVTSWKATRSILKDRLWVDCIHDKQGEAVYHELS</sequence>
<accession>A0A1J7JEJ8</accession>
<dbReference type="OrthoDB" id="4158087at2759"/>
<dbReference type="PANTHER" id="PTHR37540:SF5">
    <property type="entry name" value="TRANSCRIPTION FACTOR DOMAIN-CONTAINING PROTEIN"/>
    <property type="match status" value="1"/>
</dbReference>
<proteinExistence type="predicted"/>
<reference evidence="2 3" key="1">
    <citation type="submission" date="2016-10" db="EMBL/GenBank/DDBJ databases">
        <title>Draft genome sequence of Coniochaeta ligniaria NRRL30616, a lignocellulolytic fungus for bioabatement of inhibitors in plant biomass hydrolysates.</title>
        <authorList>
            <consortium name="DOE Joint Genome Institute"/>
            <person name="Jimenez D.J."/>
            <person name="Hector R.E."/>
            <person name="Riley R."/>
            <person name="Sun H."/>
            <person name="Grigoriev I.V."/>
            <person name="Van Elsas J.D."/>
            <person name="Nichols N.N."/>
        </authorList>
    </citation>
    <scope>NUCLEOTIDE SEQUENCE [LARGE SCALE GENOMIC DNA]</scope>
    <source>
        <strain evidence="2 3">NRRL 30616</strain>
    </source>
</reference>
<dbReference type="Proteomes" id="UP000182658">
    <property type="component" value="Unassembled WGS sequence"/>
</dbReference>
<dbReference type="EMBL" id="KV875099">
    <property type="protein sequence ID" value="OIW27676.1"/>
    <property type="molecule type" value="Genomic_DNA"/>
</dbReference>
<protein>
    <recommendedName>
        <fullName evidence="4">Tachykinin family protein</fullName>
    </recommendedName>
</protein>
<keyword evidence="3" id="KW-1185">Reference proteome</keyword>
<feature type="region of interest" description="Disordered" evidence="1">
    <location>
        <begin position="47"/>
        <end position="76"/>
    </location>
</feature>
<organism evidence="2 3">
    <name type="scientific">Coniochaeta ligniaria NRRL 30616</name>
    <dbReference type="NCBI Taxonomy" id="1408157"/>
    <lineage>
        <taxon>Eukaryota</taxon>
        <taxon>Fungi</taxon>
        <taxon>Dikarya</taxon>
        <taxon>Ascomycota</taxon>
        <taxon>Pezizomycotina</taxon>
        <taxon>Sordariomycetes</taxon>
        <taxon>Sordariomycetidae</taxon>
        <taxon>Coniochaetales</taxon>
        <taxon>Coniochaetaceae</taxon>
        <taxon>Coniochaeta</taxon>
    </lineage>
</organism>
<dbReference type="STRING" id="1408157.A0A1J7JEJ8"/>
<name>A0A1J7JEJ8_9PEZI</name>
<evidence type="ECO:0000313" key="3">
    <source>
        <dbReference type="Proteomes" id="UP000182658"/>
    </source>
</evidence>
<gene>
    <name evidence="2" type="ORF">CONLIGDRAFT_444179</name>
</gene>
<evidence type="ECO:0000313" key="2">
    <source>
        <dbReference type="EMBL" id="OIW27676.1"/>
    </source>
</evidence>
<feature type="region of interest" description="Disordered" evidence="1">
    <location>
        <begin position="1"/>
        <end position="21"/>
    </location>
</feature>
<dbReference type="AlphaFoldDB" id="A0A1J7JEJ8"/>
<evidence type="ECO:0000256" key="1">
    <source>
        <dbReference type="SAM" id="MobiDB-lite"/>
    </source>
</evidence>
<dbReference type="PANTHER" id="PTHR37540">
    <property type="entry name" value="TRANSCRIPTION FACTOR (ACR-2), PUTATIVE-RELATED-RELATED"/>
    <property type="match status" value="1"/>
</dbReference>
<dbReference type="InParanoid" id="A0A1J7JEJ8"/>